<dbReference type="SUPFAM" id="SSF52540">
    <property type="entry name" value="P-loop containing nucleoside triphosphate hydrolases"/>
    <property type="match status" value="2"/>
</dbReference>
<accession>A0AAW2C9W1</accession>
<dbReference type="Gene3D" id="3.40.50.300">
    <property type="entry name" value="P-loop containing nucleotide triphosphate hydrolases"/>
    <property type="match status" value="2"/>
</dbReference>
<dbReference type="SMART" id="SM00255">
    <property type="entry name" value="TIR"/>
    <property type="match status" value="2"/>
</dbReference>
<feature type="domain" description="TIR" evidence="5">
    <location>
        <begin position="580"/>
        <end position="747"/>
    </location>
</feature>
<evidence type="ECO:0000256" key="3">
    <source>
        <dbReference type="ARBA" id="ARBA00022821"/>
    </source>
</evidence>
<name>A0AAW2C9W1_9ROSI</name>
<dbReference type="SUPFAM" id="SSF52200">
    <property type="entry name" value="Toll/Interleukin receptor TIR domain"/>
    <property type="match status" value="2"/>
</dbReference>
<dbReference type="SUPFAM" id="SSF52058">
    <property type="entry name" value="L domain-like"/>
    <property type="match status" value="1"/>
</dbReference>
<dbReference type="InterPro" id="IPR042197">
    <property type="entry name" value="Apaf_helical"/>
</dbReference>
<sequence length="1701" mass="194194">MSTQGALTSSPSSSSTPQWTYDIFLSFRGENARKNFTDHLYDALVRKGIWTFRDDEKLERGNTISKEFLKAIEKSKFSIVIFSENYASSRWCLDELVHIVRCMKETGLKVMPVFYHVNPSDVRKQRGTFAQAFKEHKKRFGRSFLERLNKCKSKKMKKWRSALREVANISGWDLQDRNEAEFIRQIVGEMEKLSSKISSTTKNLVGIESSVQKLISSYIGFENNVGMIGVYGIGGLGKTTLARVVYDNFHSHFEGSSFIANVREGSKNLGLHRLQQQLLADILEDKNIVINNVYDGVNMISKRLCRKKVLLVIDDVDQLDQLKNLAGEHNWFGLGSCIIITTRDKRVLIQHGVLERYKPNGLDSDHALKLFCLNAFKNEQPKEGYMKLSQEVVEYATGLPLAIVTLGSFFVGRTIEEWQCALDGFKKAERKIFDVLKISYDGLDAQYLKDIFLDIACFFNGEEKDKVIVILENCGFHARYGISVLMEKSLLTIDDNKLRMHDLLQEMGEQIIRQESGENHGKQSRLWLSKDLLDVLEKNMQLHKETPLKSSMLVQETLLASVKGKRQSSPSPSSSSTRQPKYDVFLSFRGEDTRTNFTDHLYDALKRKGIITFRDEEELKKGEHISQLFKAIEESQFAIIILSKNYASSTWCLDELAKIIKCKDEIGLEVLPVFYNVSPSIVRKQTETFEQAFIDHQKRFEDNMEKVETWRDTLKKVADINGWDLHLQNRHESEIIQHIVKGITEKLSSKFSGINTNLIGIKSMEADLIPSYLGFENDIYMMGIYGMGGLGKTTLADAIYNKYSDHFEGSSFIANVRETSENGKLHELQQQLLDEILGGSNTKIYNVQVGVNKIKRSGLHHKKVLLVLDDVNHKDQIEKLAGEVGEHNWFGPGSWIIITTRDEHVLVQHKVLKIYTPNGLDDDDASTLFCLKAFKKEQPEEGYMQLSQKVVEYASGLPLALVTLGSFLDGRTVEVWQSALDSFKNTKGKIHDILKISYNGLEEEMWKEIFLDIACFFRGMNVDLVIQILENCGFNAKIGVSVLMDRSLLTVDDRGCFGMHDLLAEMGQKIIRFESGGKLGKQSRLWLIEDLLHVLENDMATEAIQAIGVEDWKMDFNLEEFSEGFSKMSNLRLLIIDNLSGPNDQRHLGLPNNLRYLRWKYCPFKCLASSHKRMAFVQLDLQYGKFEYLWEGVMATKAIQAIVVHYRKKDFNFEEFPKVLSKLSNLRLLIIGSMYFLFDQRRLAVPNDQRQLTVTNKLRHLSWKWCPLKCLSFSFQSKELVQLDLQFSRIEYLWEGVMRSVNLKFIDLSHSLNLIRTPDFSGVPKLEGLNLSWCFRLVEIHPSIGQLSRLRYLDLQFCISLTNLPTMSGEMQSLTVLNLSHCSKFSSFPKFTGIMKSLSELYLGKTAVKKVAPSSIECLTVLNLLDLSFCNNLECLPSNMDNLRSLETLILRLCSKLKSLPRLASTVRFIIAEGCYSLKWSPAQVKLSSWSQPLSQWLSYDESNNRVEFTILFHYLQGLLCYKTVHGTSSKREEDGSITEFQIIIPSCLTQIVGNSISIELPSIWNNSKWIGFTLWASVSSLIGWKNGIKAHVIAFGEMPQNHCASELFTTWIHCEVGICLSYLSRDDWFATVGNGECSQIKVTFETDDSGFHVLESGANLVYEQDVDEFNQTNAQCFIKSFGEASIYKLTGSDHLKHPFH</sequence>
<dbReference type="Gene3D" id="1.10.8.430">
    <property type="entry name" value="Helical domain of apoptotic protease-activating factors"/>
    <property type="match status" value="2"/>
</dbReference>
<keyword evidence="1" id="KW-0433">Leucine-rich repeat</keyword>
<organism evidence="6 7">
    <name type="scientific">Lithocarpus litseifolius</name>
    <dbReference type="NCBI Taxonomy" id="425828"/>
    <lineage>
        <taxon>Eukaryota</taxon>
        <taxon>Viridiplantae</taxon>
        <taxon>Streptophyta</taxon>
        <taxon>Embryophyta</taxon>
        <taxon>Tracheophyta</taxon>
        <taxon>Spermatophyta</taxon>
        <taxon>Magnoliopsida</taxon>
        <taxon>eudicotyledons</taxon>
        <taxon>Gunneridae</taxon>
        <taxon>Pentapetalae</taxon>
        <taxon>rosids</taxon>
        <taxon>fabids</taxon>
        <taxon>Fagales</taxon>
        <taxon>Fagaceae</taxon>
        <taxon>Lithocarpus</taxon>
    </lineage>
</organism>
<evidence type="ECO:0000256" key="2">
    <source>
        <dbReference type="ARBA" id="ARBA00022737"/>
    </source>
</evidence>
<dbReference type="Pfam" id="PF00931">
    <property type="entry name" value="NB-ARC"/>
    <property type="match status" value="2"/>
</dbReference>
<proteinExistence type="predicted"/>
<dbReference type="InterPro" id="IPR003593">
    <property type="entry name" value="AAA+_ATPase"/>
</dbReference>
<dbReference type="Pfam" id="PF23282">
    <property type="entry name" value="WHD_ROQ1"/>
    <property type="match status" value="2"/>
</dbReference>
<keyword evidence="2" id="KW-0677">Repeat</keyword>
<evidence type="ECO:0000259" key="5">
    <source>
        <dbReference type="PROSITE" id="PS50104"/>
    </source>
</evidence>
<protein>
    <recommendedName>
        <fullName evidence="5">TIR domain-containing protein</fullName>
    </recommendedName>
</protein>
<dbReference type="Gene3D" id="3.80.10.10">
    <property type="entry name" value="Ribonuclease Inhibitor"/>
    <property type="match status" value="1"/>
</dbReference>
<dbReference type="EMBL" id="JAZDWU010000008">
    <property type="protein sequence ID" value="KAK9995101.1"/>
    <property type="molecule type" value="Genomic_DNA"/>
</dbReference>
<gene>
    <name evidence="6" type="ORF">SO802_024804</name>
</gene>
<dbReference type="InterPro" id="IPR032675">
    <property type="entry name" value="LRR_dom_sf"/>
</dbReference>
<dbReference type="InterPro" id="IPR058192">
    <property type="entry name" value="WHD_ROQ1-like"/>
</dbReference>
<dbReference type="InterPro" id="IPR027417">
    <property type="entry name" value="P-loop_NTPase"/>
</dbReference>
<reference evidence="6 7" key="1">
    <citation type="submission" date="2024-01" db="EMBL/GenBank/DDBJ databases">
        <title>A telomere-to-telomere, gap-free genome of sweet tea (Lithocarpus litseifolius).</title>
        <authorList>
            <person name="Zhou J."/>
        </authorList>
    </citation>
    <scope>NUCLEOTIDE SEQUENCE [LARGE SCALE GENOMIC DNA]</scope>
    <source>
        <strain evidence="6">Zhou-2022a</strain>
        <tissue evidence="6">Leaf</tissue>
    </source>
</reference>
<dbReference type="SUPFAM" id="SSF46785">
    <property type="entry name" value="Winged helix' DNA-binding domain"/>
    <property type="match status" value="1"/>
</dbReference>
<evidence type="ECO:0000256" key="4">
    <source>
        <dbReference type="ARBA" id="ARBA00023027"/>
    </source>
</evidence>
<dbReference type="GO" id="GO:0043531">
    <property type="term" value="F:ADP binding"/>
    <property type="evidence" value="ECO:0007669"/>
    <property type="project" value="InterPro"/>
</dbReference>
<dbReference type="PRINTS" id="PR00364">
    <property type="entry name" value="DISEASERSIST"/>
</dbReference>
<dbReference type="InterPro" id="IPR000157">
    <property type="entry name" value="TIR_dom"/>
</dbReference>
<dbReference type="SMART" id="SM00382">
    <property type="entry name" value="AAA"/>
    <property type="match status" value="2"/>
</dbReference>
<dbReference type="Gene3D" id="3.40.50.10140">
    <property type="entry name" value="Toll/interleukin-1 receptor homology (TIR) domain"/>
    <property type="match status" value="2"/>
</dbReference>
<dbReference type="InterPro" id="IPR044974">
    <property type="entry name" value="Disease_R_plants"/>
</dbReference>
<evidence type="ECO:0000313" key="7">
    <source>
        <dbReference type="Proteomes" id="UP001459277"/>
    </source>
</evidence>
<dbReference type="GO" id="GO:0006952">
    <property type="term" value="P:defense response"/>
    <property type="evidence" value="ECO:0007669"/>
    <property type="project" value="UniProtKB-KW"/>
</dbReference>
<comment type="caution">
    <text evidence="6">The sequence shown here is derived from an EMBL/GenBank/DDBJ whole genome shotgun (WGS) entry which is preliminary data.</text>
</comment>
<dbReference type="InterPro" id="IPR002182">
    <property type="entry name" value="NB-ARC"/>
</dbReference>
<dbReference type="Pfam" id="PF01582">
    <property type="entry name" value="TIR"/>
    <property type="match status" value="2"/>
</dbReference>
<keyword evidence="3" id="KW-0611">Plant defense</keyword>
<dbReference type="PANTHER" id="PTHR11017">
    <property type="entry name" value="LEUCINE-RICH REPEAT-CONTAINING PROTEIN"/>
    <property type="match status" value="1"/>
</dbReference>
<evidence type="ECO:0000313" key="6">
    <source>
        <dbReference type="EMBL" id="KAK9995101.1"/>
    </source>
</evidence>
<dbReference type="Proteomes" id="UP001459277">
    <property type="component" value="Unassembled WGS sequence"/>
</dbReference>
<dbReference type="InterPro" id="IPR036390">
    <property type="entry name" value="WH_DNA-bd_sf"/>
</dbReference>
<dbReference type="FunFam" id="3.40.50.10140:FF:000007">
    <property type="entry name" value="Disease resistance protein (TIR-NBS-LRR class)"/>
    <property type="match status" value="2"/>
</dbReference>
<dbReference type="InterPro" id="IPR035897">
    <property type="entry name" value="Toll_tir_struct_dom_sf"/>
</dbReference>
<feature type="domain" description="TIR" evidence="5">
    <location>
        <begin position="19"/>
        <end position="194"/>
    </location>
</feature>
<dbReference type="PANTHER" id="PTHR11017:SF559">
    <property type="entry name" value="DISEASE RESISTANCE PROTEIN CHL1"/>
    <property type="match status" value="1"/>
</dbReference>
<dbReference type="PROSITE" id="PS50104">
    <property type="entry name" value="TIR"/>
    <property type="match status" value="2"/>
</dbReference>
<keyword evidence="7" id="KW-1185">Reference proteome</keyword>
<dbReference type="GO" id="GO:0007165">
    <property type="term" value="P:signal transduction"/>
    <property type="evidence" value="ECO:0007669"/>
    <property type="project" value="InterPro"/>
</dbReference>
<evidence type="ECO:0000256" key="1">
    <source>
        <dbReference type="ARBA" id="ARBA00022614"/>
    </source>
</evidence>
<keyword evidence="4" id="KW-0520">NAD</keyword>